<proteinExistence type="predicted"/>
<gene>
    <name evidence="1" type="ORF">IEN85_13145</name>
</gene>
<dbReference type="AlphaFoldDB" id="A0A927FB22"/>
<accession>A0A927FB22</accession>
<comment type="caution">
    <text evidence="1">The sequence shown here is derived from an EMBL/GenBank/DDBJ whole genome shotgun (WGS) entry which is preliminary data.</text>
</comment>
<protein>
    <recommendedName>
        <fullName evidence="3">Porin</fullName>
    </recommendedName>
</protein>
<evidence type="ECO:0008006" key="3">
    <source>
        <dbReference type="Google" id="ProtNLM"/>
    </source>
</evidence>
<keyword evidence="2" id="KW-1185">Reference proteome</keyword>
<evidence type="ECO:0000313" key="2">
    <source>
        <dbReference type="Proteomes" id="UP000622317"/>
    </source>
</evidence>
<reference evidence="1" key="1">
    <citation type="submission" date="2020-09" db="EMBL/GenBank/DDBJ databases">
        <title>Pelagicoccus enzymogenes sp. nov. with an EPS production, isolated from marine sediment.</title>
        <authorList>
            <person name="Feng X."/>
        </authorList>
    </citation>
    <scope>NUCLEOTIDE SEQUENCE</scope>
    <source>
        <strain evidence="1">NFK12</strain>
    </source>
</reference>
<sequence length="259" mass="28564">MKTSLVTVSMVAISSAIPSLHAEYSAEASLGYQNLDSNFSGEDLYLAGFSIYTSPLDYLGKTPYDEAAFFNQVGQVDLQYGLATGFGDDINTYGLAYTHQNRNSDHGFSASWFTTDVLDNFNAYEAGYHYFLDQGFSVGAEVALADFDSGHAWSYALNSKRLFSFENDRWLTLEGGFGWANDGSEGDWSMNVLATYYPTQRTGLGIGTTTTDRLSDYNTVFSATHYLKPNFAVNVSYNRDFIKNASDADGISFGGKLRF</sequence>
<name>A0A927FB22_9BACT</name>
<dbReference type="EMBL" id="JACYFG010000036">
    <property type="protein sequence ID" value="MBD5780440.1"/>
    <property type="molecule type" value="Genomic_DNA"/>
</dbReference>
<organism evidence="1 2">
    <name type="scientific">Pelagicoccus enzymogenes</name>
    <dbReference type="NCBI Taxonomy" id="2773457"/>
    <lineage>
        <taxon>Bacteria</taxon>
        <taxon>Pseudomonadati</taxon>
        <taxon>Verrucomicrobiota</taxon>
        <taxon>Opitutia</taxon>
        <taxon>Puniceicoccales</taxon>
        <taxon>Pelagicoccaceae</taxon>
        <taxon>Pelagicoccus</taxon>
    </lineage>
</organism>
<dbReference type="RefSeq" id="WP_191617542.1">
    <property type="nucleotide sequence ID" value="NZ_JACYFG010000036.1"/>
</dbReference>
<dbReference type="Proteomes" id="UP000622317">
    <property type="component" value="Unassembled WGS sequence"/>
</dbReference>
<evidence type="ECO:0000313" key="1">
    <source>
        <dbReference type="EMBL" id="MBD5780440.1"/>
    </source>
</evidence>